<evidence type="ECO:0000313" key="5">
    <source>
        <dbReference type="Proteomes" id="UP000242088"/>
    </source>
</evidence>
<organism evidence="2 6">
    <name type="scientific">Staphylococcus devriesei</name>
    <dbReference type="NCBI Taxonomy" id="586733"/>
    <lineage>
        <taxon>Bacteria</taxon>
        <taxon>Bacillati</taxon>
        <taxon>Bacillota</taxon>
        <taxon>Bacilli</taxon>
        <taxon>Bacillales</taxon>
        <taxon>Staphylococcaceae</taxon>
        <taxon>Staphylococcus</taxon>
    </lineage>
</organism>
<name>A0A2K4DRA2_9STAP</name>
<dbReference type="GeneID" id="48887801"/>
<accession>A0A2K4DRA2</accession>
<dbReference type="RefSeq" id="WP_103166017.1">
    <property type="nucleotide sequence ID" value="NZ_CP130489.1"/>
</dbReference>
<evidence type="ECO:0000313" key="4">
    <source>
        <dbReference type="EMBL" id="PTF15367.1"/>
    </source>
</evidence>
<reference evidence="4" key="2">
    <citation type="submission" date="2018-03" db="EMBL/GenBank/DDBJ databases">
        <authorList>
            <person name="Naushad S."/>
        </authorList>
    </citation>
    <scope>NUCLEOTIDE SEQUENCE</scope>
    <source>
        <strain evidence="4">SNUC 1409</strain>
    </source>
</reference>
<keyword evidence="1" id="KW-0472">Membrane</keyword>
<keyword evidence="5" id="KW-1185">Reference proteome</keyword>
<dbReference type="Proteomes" id="UP000243350">
    <property type="component" value="Unassembled WGS sequence"/>
</dbReference>
<dbReference type="InterPro" id="IPR032561">
    <property type="entry name" value="DUF4930"/>
</dbReference>
<reference evidence="2" key="3">
    <citation type="submission" date="2018-03" db="EMBL/GenBank/DDBJ databases">
        <authorList>
            <person name="Keele B.F."/>
        </authorList>
    </citation>
    <scope>NUCLEOTIDE SEQUENCE</scope>
    <source>
        <strain evidence="3">SNUC 4143</strain>
        <strain evidence="2">SNUC 761</strain>
    </source>
</reference>
<keyword evidence="1" id="KW-1133">Transmembrane helix</keyword>
<dbReference type="Proteomes" id="UP000242088">
    <property type="component" value="Unassembled WGS sequence"/>
</dbReference>
<protein>
    <submittedName>
        <fullName evidence="2">DUF4930 domain-containing protein</fullName>
    </submittedName>
</protein>
<reference evidence="5 6" key="1">
    <citation type="journal article" date="2016" name="Front. Microbiol.">
        <title>Comprehensive Phylogenetic Analysis of Bovine Non-aureus Staphylococci Species Based on Whole-Genome Sequencing.</title>
        <authorList>
            <person name="Naushad S."/>
            <person name="Barkema H.W."/>
            <person name="Luby C."/>
            <person name="Condas L.A."/>
            <person name="Nobrega D.B."/>
            <person name="Carson D.A."/>
            <person name="De Buck J."/>
        </authorList>
    </citation>
    <scope>NUCLEOTIDE SEQUENCE [LARGE SCALE GENOMIC DNA]</scope>
    <source>
        <strain evidence="4 5">SNUC 1409</strain>
        <strain evidence="3 7">SNUC 4143</strain>
        <strain evidence="2 6">SNUC 761</strain>
    </source>
</reference>
<gene>
    <name evidence="2" type="ORF">BUY44_11280</name>
    <name evidence="4" type="ORF">BUY47_00925</name>
    <name evidence="3" type="ORF">BUY48_08090</name>
</gene>
<evidence type="ECO:0000313" key="7">
    <source>
        <dbReference type="Proteomes" id="UP000243350"/>
    </source>
</evidence>
<dbReference type="EMBL" id="PYZH01000047">
    <property type="protein sequence ID" value="PTF13952.1"/>
    <property type="molecule type" value="Genomic_DNA"/>
</dbReference>
<dbReference type="EMBL" id="PYZI01000001">
    <property type="protein sequence ID" value="PTF15367.1"/>
    <property type="molecule type" value="Genomic_DNA"/>
</dbReference>
<comment type="caution">
    <text evidence="2">The sequence shown here is derived from an EMBL/GenBank/DDBJ whole genome shotgun (WGS) entry which is preliminary data.</text>
</comment>
<proteinExistence type="predicted"/>
<dbReference type="OrthoDB" id="2411880at2"/>
<evidence type="ECO:0000256" key="1">
    <source>
        <dbReference type="SAM" id="Phobius"/>
    </source>
</evidence>
<dbReference type="EMBL" id="PYZL01000134">
    <property type="protein sequence ID" value="PTE70326.1"/>
    <property type="molecule type" value="Genomic_DNA"/>
</dbReference>
<keyword evidence="1" id="KW-0812">Transmembrane</keyword>
<dbReference type="AlphaFoldDB" id="A0A2K4DRA2"/>
<evidence type="ECO:0000313" key="3">
    <source>
        <dbReference type="EMBL" id="PTF13952.1"/>
    </source>
</evidence>
<feature type="transmembrane region" description="Helical" evidence="1">
    <location>
        <begin position="7"/>
        <end position="25"/>
    </location>
</feature>
<dbReference type="Proteomes" id="UP000242547">
    <property type="component" value="Unassembled WGS sequence"/>
</dbReference>
<evidence type="ECO:0000313" key="6">
    <source>
        <dbReference type="Proteomes" id="UP000242547"/>
    </source>
</evidence>
<dbReference type="Pfam" id="PF16284">
    <property type="entry name" value="DUF4930"/>
    <property type="match status" value="1"/>
</dbReference>
<evidence type="ECO:0000313" key="2">
    <source>
        <dbReference type="EMBL" id="PTE70326.1"/>
    </source>
</evidence>
<sequence>MRFILSIFKNIIAVMAIICVVYFALKYAPFLREQEWNPVNHTPNSTQVGAPQNMVNNEQVPTNGKHYVLEENDIFQNIPHSQVKNVFKLLDKNEFMAVSGLGRMGYNDNYIAGQRDDEFIIYKFGSDSMRVYSTEIEMEQDLNALGQSIELKPQGSY</sequence>